<feature type="region of interest" description="Disordered" evidence="1">
    <location>
        <begin position="1417"/>
        <end position="1491"/>
    </location>
</feature>
<evidence type="ECO:0000313" key="3">
    <source>
        <dbReference type="Proteomes" id="UP000224006"/>
    </source>
</evidence>
<feature type="compositionally biased region" description="Basic and acidic residues" evidence="1">
    <location>
        <begin position="281"/>
        <end position="292"/>
    </location>
</feature>
<dbReference type="GeneID" id="40306110"/>
<feature type="compositionally biased region" description="Low complexity" evidence="1">
    <location>
        <begin position="167"/>
        <end position="189"/>
    </location>
</feature>
<feature type="compositionally biased region" description="Basic and acidic residues" evidence="1">
    <location>
        <begin position="877"/>
        <end position="890"/>
    </location>
</feature>
<feature type="region of interest" description="Disordered" evidence="1">
    <location>
        <begin position="1077"/>
        <end position="1106"/>
    </location>
</feature>
<organism evidence="2 3">
    <name type="scientific">Besnoitia besnoiti</name>
    <name type="common">Apicomplexan protozoan</name>
    <dbReference type="NCBI Taxonomy" id="94643"/>
    <lineage>
        <taxon>Eukaryota</taxon>
        <taxon>Sar</taxon>
        <taxon>Alveolata</taxon>
        <taxon>Apicomplexa</taxon>
        <taxon>Conoidasida</taxon>
        <taxon>Coccidia</taxon>
        <taxon>Eucoccidiorida</taxon>
        <taxon>Eimeriorina</taxon>
        <taxon>Sarcocystidae</taxon>
        <taxon>Besnoitia</taxon>
    </lineage>
</organism>
<dbReference type="KEGG" id="bbes:BESB_010480"/>
<feature type="compositionally biased region" description="Low complexity" evidence="1">
    <location>
        <begin position="1171"/>
        <end position="1191"/>
    </location>
</feature>
<feature type="compositionally biased region" description="Basic and acidic residues" evidence="1">
    <location>
        <begin position="387"/>
        <end position="402"/>
    </location>
</feature>
<dbReference type="STRING" id="94643.A0A2A9MQB1"/>
<keyword evidence="3" id="KW-1185">Reference proteome</keyword>
<dbReference type="RefSeq" id="XP_029222715.1">
    <property type="nucleotide sequence ID" value="XM_029359802.1"/>
</dbReference>
<feature type="compositionally biased region" description="Low complexity" evidence="1">
    <location>
        <begin position="89"/>
        <end position="115"/>
    </location>
</feature>
<dbReference type="VEuPathDB" id="ToxoDB:BESB_010480"/>
<dbReference type="Proteomes" id="UP000224006">
    <property type="component" value="Chromosome I"/>
</dbReference>
<feature type="region of interest" description="Disordered" evidence="1">
    <location>
        <begin position="1839"/>
        <end position="1865"/>
    </location>
</feature>
<evidence type="ECO:0000313" key="2">
    <source>
        <dbReference type="EMBL" id="PFH38706.1"/>
    </source>
</evidence>
<evidence type="ECO:0000256" key="1">
    <source>
        <dbReference type="SAM" id="MobiDB-lite"/>
    </source>
</evidence>
<protein>
    <submittedName>
        <fullName evidence="2">Uncharacterized protein</fullName>
    </submittedName>
</protein>
<feature type="region of interest" description="Disordered" evidence="1">
    <location>
        <begin position="232"/>
        <end position="338"/>
    </location>
</feature>
<comment type="caution">
    <text evidence="2">The sequence shown here is derived from an EMBL/GenBank/DDBJ whole genome shotgun (WGS) entry which is preliminary data.</text>
</comment>
<feature type="compositionally biased region" description="Basic residues" evidence="1">
    <location>
        <begin position="1288"/>
        <end position="1300"/>
    </location>
</feature>
<feature type="compositionally biased region" description="Basic and acidic residues" evidence="1">
    <location>
        <begin position="1855"/>
        <end position="1865"/>
    </location>
</feature>
<feature type="region of interest" description="Disordered" evidence="1">
    <location>
        <begin position="704"/>
        <end position="733"/>
    </location>
</feature>
<feature type="region of interest" description="Disordered" evidence="1">
    <location>
        <begin position="926"/>
        <end position="951"/>
    </location>
</feature>
<feature type="region of interest" description="Disordered" evidence="1">
    <location>
        <begin position="1282"/>
        <end position="1384"/>
    </location>
</feature>
<dbReference type="OrthoDB" id="332331at2759"/>
<feature type="compositionally biased region" description="Low complexity" evidence="1">
    <location>
        <begin position="18"/>
        <end position="65"/>
    </location>
</feature>
<feature type="compositionally biased region" description="Low complexity" evidence="1">
    <location>
        <begin position="428"/>
        <end position="441"/>
    </location>
</feature>
<gene>
    <name evidence="2" type="ORF">BESB_010480</name>
</gene>
<feature type="compositionally biased region" description="Basic and acidic residues" evidence="1">
    <location>
        <begin position="1312"/>
        <end position="1344"/>
    </location>
</feature>
<feature type="compositionally biased region" description="Low complexity" evidence="1">
    <location>
        <begin position="293"/>
        <end position="308"/>
    </location>
</feature>
<name>A0A2A9MQB1_BESBE</name>
<feature type="compositionally biased region" description="Gly residues" evidence="1">
    <location>
        <begin position="1198"/>
        <end position="1212"/>
    </location>
</feature>
<proteinExistence type="predicted"/>
<feature type="compositionally biased region" description="Basic and acidic residues" evidence="1">
    <location>
        <begin position="1417"/>
        <end position="1434"/>
    </location>
</feature>
<feature type="compositionally biased region" description="Basic and acidic residues" evidence="1">
    <location>
        <begin position="1093"/>
        <end position="1106"/>
    </location>
</feature>
<feature type="region of interest" description="Disordered" evidence="1">
    <location>
        <begin position="380"/>
        <end position="463"/>
    </location>
</feature>
<accession>A0A2A9MQB1</accession>
<feature type="region of interest" description="Disordered" evidence="1">
    <location>
        <begin position="866"/>
        <end position="894"/>
    </location>
</feature>
<sequence>MFLASFFDGGRPPPEPPSSQSDAFSSSSSYSFSPSSSSSSSSSSHSSSSPPFSSSSSSSSSSLFSGLGFRASSQPPWRDLQDALRRQLRQQTGPSTSSAFVSTSYSSFLSSSSSSPQTDLTPSGSLAPHTSAPWLELQHALRHKLPQGGDAASPSSHPAPLTRSGEPSFASPSCSSSSPPAASSAAAAAGGPEDQHRRPPADAEVAAPLYPSPEDGFGSAVSSFASSSSFFVESATPAAAGRRGASAKERGSPLSAAHATERETKTQGAAPPSPAPASASARERRQPERRGDSAASHPCSASASAPRPAFSPPRLFPVAASAPPAAAPPQEPGGRSFAAALDSLTVEPSASPQRSLFAPTKLLQQVTARSLPSTCDLLLGDGSGGGAEREARALRGGGRDVAEAATHSTGERTDFAQGLQAQRQGVGPPEARAKAAQAARPENADEREEGAETQRGSGLIGNAPRADTVLHLPAKSATHLRFLTAKTRLEPWLPYRLSAAQLAASGLLPDPARWRETAPRLASWLASRLATHAPRGGDEEARLRAWLCPAASVAHSAPRPRRESERDCVFADASTQSAAPPTARPGACSGSEAKMRAESSALAELAELREAVREQTLQHLGQGARENRLEELLTRGRARVDALLCDERDRLRRLLQDREGEGASEGGEREKSGGLVRATADALAQVADLGMKLRRVQVAALDSRQRAGDAEEATREDADDAEAKPQRTEAGAEEEALVAQLVSRLEDVALLEMKEKFIVQLIDLLELTDGARGLIDRLALLSSPAPPASSPLDSPPSSRLFLSEAGRLLFLLTRIAETCQRGALPPFTRRHAQERLAALLRLAFSTFVTRARASLKAIAWGLTAPPQPVGGARSGKRSSEDANQRARDGEDAGESGTPFSALFLTLGGLFALQQLELTCLKSQEKRRTTSRKAAATGDPSSARGEAENRERMNFDSAAETANAVAAHLERMWPVQALAAPLVTAFKFHFCREGGGPLARLDKPEWAREFVVHQLERHEDLLYDPEGVAWVEGEDGRLAHILEEAEDVSARGSPAARVAAFLLSFGGGAGSLAGCVDDDAASSAPPPPLPLTAESRDSIEGPREAVKHREAQGLKILEVAACSMAVHMDPLEGLQLVLADAFRQFLLDRMPLLVFAPVAADSPPESAPLPQPAAEAAPPSRLASALSAAGGRSTERGQGSDGGGAGNLAGAGGEQDISGTASSQRAPSAHVRVEVAAPDSGSASLFLFHLQQALDLSALWKEQGSVKAASVVMRDFDRNSRVFPPGCRRAPRRRIRRKTARKRADGGGTTAGELRDKGQREQEDRQHGKRAKPFENEGRDSEEAGKAQAAAAPDEAADVEDRRAGGRGRRRTDAREEAQPRGGFSLLRGLVTAALCEDEDEEGEGNLSEGERLWNLGRDERRPSRGREGARSLRNERRKHSAGAQRNHDGAESGADSLCEASDGDGSSSAVETDGERSQEAEVEEDDGGEEEGDWLALGFFDREKTSEASPGPVGMLDFWITLDSAFLLREADRLIAAGATTQPHALASLLQHSRDLQTHLSYSNELVVAAVALFEAALPRVGALSNDGAIERFYKGVFSDPLRRLTEALKSGWNSLDTLAASPALCGMLLESTNALCLYLSPQECMREANQENAETKEEPSFFLLRAFFRRFLPSEVEALDTMRSRMEAFLLLEVSEHVETAARRVAKAPAPVDAALELLSALTAPLHPFLQRDLRLRALAQVDRRLFTEAMAAVPAGGRDTRILLGENCMHARTEACRLFPDLTSQGDELLPRTYAAAKVLLDPSAGWLDASQKERIEMHTQALACASSDAETEALRRAGTSERAAETAVGGERATRREHTRGERAEENLGHKLKFFINPLARVQHAAGALWQMAAVDDVAGSEGETPKDGGDAVEQMRSRSVQILEETLNLPRGVLAPQELLQLASLHAPTAR</sequence>
<reference evidence="2 3" key="1">
    <citation type="submission" date="2017-09" db="EMBL/GenBank/DDBJ databases">
        <title>Genome sequencing of Besnoitia besnoiti strain Bb-Ger1.</title>
        <authorList>
            <person name="Schares G."/>
            <person name="Venepally P."/>
            <person name="Lorenzi H.A."/>
        </authorList>
    </citation>
    <scope>NUCLEOTIDE SEQUENCE [LARGE SCALE GENOMIC DNA]</scope>
    <source>
        <strain evidence="2 3">Bb-Ger1</strain>
    </source>
</reference>
<feature type="region of interest" description="Disordered" evidence="1">
    <location>
        <begin position="1160"/>
        <end position="1224"/>
    </location>
</feature>
<feature type="region of interest" description="Disordered" evidence="1">
    <location>
        <begin position="1"/>
        <end position="218"/>
    </location>
</feature>
<dbReference type="EMBL" id="NWUJ01000001">
    <property type="protein sequence ID" value="PFH38706.1"/>
    <property type="molecule type" value="Genomic_DNA"/>
</dbReference>
<feature type="compositionally biased region" description="Acidic residues" evidence="1">
    <location>
        <begin position="1480"/>
        <end position="1491"/>
    </location>
</feature>
<feature type="compositionally biased region" description="Basic and acidic residues" evidence="1">
    <location>
        <begin position="704"/>
        <end position="727"/>
    </location>
</feature>